<proteinExistence type="predicted"/>
<dbReference type="OrthoDB" id="329505at2"/>
<keyword evidence="1" id="KW-0732">Signal</keyword>
<gene>
    <name evidence="2" type="ORF">EHQ64_19985</name>
</gene>
<dbReference type="AlphaFoldDB" id="A0A4R9JYQ5"/>
<evidence type="ECO:0008006" key="4">
    <source>
        <dbReference type="Google" id="ProtNLM"/>
    </source>
</evidence>
<keyword evidence="3" id="KW-1185">Reference proteome</keyword>
<feature type="chain" id="PRO_5020356044" description="Lipoprotein" evidence="1">
    <location>
        <begin position="17"/>
        <end position="113"/>
    </location>
</feature>
<sequence>MKVLVTCALLSILVLAFNCGPFCEIEAGTSQSSPCHQEQNRDSGPVCDWDLVSIKKDMEDSRSIFSFPLQILEHYRISLVDQELSVLFTLEKEPLNISGSETLSHLSFIRILI</sequence>
<feature type="signal peptide" evidence="1">
    <location>
        <begin position="1"/>
        <end position="16"/>
    </location>
</feature>
<accession>A0A4R9JYQ5</accession>
<reference evidence="2" key="1">
    <citation type="journal article" date="2019" name="PLoS Negl. Trop. Dis.">
        <title>Revisiting the worldwide diversity of Leptospira species in the environment.</title>
        <authorList>
            <person name="Vincent A.T."/>
            <person name="Schiettekatte O."/>
            <person name="Bourhy P."/>
            <person name="Veyrier F.J."/>
            <person name="Picardeau M."/>
        </authorList>
    </citation>
    <scope>NUCLEOTIDE SEQUENCE [LARGE SCALE GENOMIC DNA]</scope>
    <source>
        <strain evidence="2">201702455</strain>
    </source>
</reference>
<organism evidence="2 3">
    <name type="scientific">Leptospira sarikeiensis</name>
    <dbReference type="NCBI Taxonomy" id="2484943"/>
    <lineage>
        <taxon>Bacteria</taxon>
        <taxon>Pseudomonadati</taxon>
        <taxon>Spirochaetota</taxon>
        <taxon>Spirochaetia</taxon>
        <taxon>Leptospirales</taxon>
        <taxon>Leptospiraceae</taxon>
        <taxon>Leptospira</taxon>
    </lineage>
</organism>
<protein>
    <recommendedName>
        <fullName evidence="4">Lipoprotein</fullName>
    </recommendedName>
</protein>
<evidence type="ECO:0000313" key="2">
    <source>
        <dbReference type="EMBL" id="TGL57707.1"/>
    </source>
</evidence>
<comment type="caution">
    <text evidence="2">The sequence shown here is derived from an EMBL/GenBank/DDBJ whole genome shotgun (WGS) entry which is preliminary data.</text>
</comment>
<evidence type="ECO:0000313" key="3">
    <source>
        <dbReference type="Proteomes" id="UP000297762"/>
    </source>
</evidence>
<evidence type="ECO:0000256" key="1">
    <source>
        <dbReference type="SAM" id="SignalP"/>
    </source>
</evidence>
<dbReference type="EMBL" id="RQGF01000043">
    <property type="protein sequence ID" value="TGL57707.1"/>
    <property type="molecule type" value="Genomic_DNA"/>
</dbReference>
<dbReference type="Proteomes" id="UP000297762">
    <property type="component" value="Unassembled WGS sequence"/>
</dbReference>
<name>A0A4R9JYQ5_9LEPT</name>